<dbReference type="PANTHER" id="PTHR43384:SF14">
    <property type="entry name" value="ESX-1 SECRETION-ASSOCIATED PROTEIN ESPI"/>
    <property type="match status" value="1"/>
</dbReference>
<feature type="domain" description="CobQ/CobB/MinD/ParA nucleotide binding" evidence="1">
    <location>
        <begin position="71"/>
        <end position="218"/>
    </location>
</feature>
<dbReference type="SUPFAM" id="SSF52540">
    <property type="entry name" value="P-loop containing nucleoside triphosphate hydrolases"/>
    <property type="match status" value="1"/>
</dbReference>
<dbReference type="Pfam" id="PF01656">
    <property type="entry name" value="CbiA"/>
    <property type="match status" value="1"/>
</dbReference>
<dbReference type="InterPro" id="IPR027417">
    <property type="entry name" value="P-loop_NTPase"/>
</dbReference>
<proteinExistence type="predicted"/>
<dbReference type="InterPro" id="IPR050625">
    <property type="entry name" value="ParA/MinD_ATPase"/>
</dbReference>
<dbReference type="RefSeq" id="WP_185062207.1">
    <property type="nucleotide sequence ID" value="NZ_BAABJP010000062.1"/>
</dbReference>
<evidence type="ECO:0000313" key="2">
    <source>
        <dbReference type="EMBL" id="GAA5174871.1"/>
    </source>
</evidence>
<dbReference type="Proteomes" id="UP001428817">
    <property type="component" value="Unassembled WGS sequence"/>
</dbReference>
<dbReference type="Gene3D" id="3.40.50.300">
    <property type="entry name" value="P-loop containing nucleotide triphosphate hydrolases"/>
    <property type="match status" value="1"/>
</dbReference>
<accession>A0ABP9RCT2</accession>
<organism evidence="2 3">
    <name type="scientific">Pseudonocardia eucalypti</name>
    <dbReference type="NCBI Taxonomy" id="648755"/>
    <lineage>
        <taxon>Bacteria</taxon>
        <taxon>Bacillati</taxon>
        <taxon>Actinomycetota</taxon>
        <taxon>Actinomycetes</taxon>
        <taxon>Pseudonocardiales</taxon>
        <taxon>Pseudonocardiaceae</taxon>
        <taxon>Pseudonocardia</taxon>
    </lineage>
</organism>
<dbReference type="EMBL" id="BAABJP010000062">
    <property type="protein sequence ID" value="GAA5174871.1"/>
    <property type="molecule type" value="Genomic_DNA"/>
</dbReference>
<sequence length="311" mass="33233">MTMDRERSVSAADLTDDVILRPRAERPTTGWRQAVYTASGGKINPGVSEEEAARNALLRRVRRHLPGAHQVAISSLKGGVGKTTVSAVLGLTLAEHRGDRVVAVDANPDAGTLADRLSGETGVTVRQMLDNLGTIDSMTAVSHYTSLAGRLQVLASEQDPAMSEAFNRAEYEAICAVLARFYNIIITDSGTGLVHSAMEGTLALADSLVVVGSPTVDGASRASKTLDWLVAHEYAEQVADAIVVLCCDRVSPEIDQDRVKAHFESRCRAVVEVPYDAHLATGGRLDLGAMREPTKLAFLELAALIADRFNA</sequence>
<dbReference type="InterPro" id="IPR002586">
    <property type="entry name" value="CobQ/CobB/MinD/ParA_Nub-bd_dom"/>
</dbReference>
<protein>
    <recommendedName>
        <fullName evidence="1">CobQ/CobB/MinD/ParA nucleotide binding domain-containing protein</fullName>
    </recommendedName>
</protein>
<reference evidence="3" key="1">
    <citation type="journal article" date="2019" name="Int. J. Syst. Evol. Microbiol.">
        <title>The Global Catalogue of Microorganisms (GCM) 10K type strain sequencing project: providing services to taxonomists for standard genome sequencing and annotation.</title>
        <authorList>
            <consortium name="The Broad Institute Genomics Platform"/>
            <consortium name="The Broad Institute Genome Sequencing Center for Infectious Disease"/>
            <person name="Wu L."/>
            <person name="Ma J."/>
        </authorList>
    </citation>
    <scope>NUCLEOTIDE SEQUENCE [LARGE SCALE GENOMIC DNA]</scope>
    <source>
        <strain evidence="3">JCM 18303</strain>
    </source>
</reference>
<gene>
    <name evidence="2" type="ORF">GCM10023321_79710</name>
</gene>
<dbReference type="PANTHER" id="PTHR43384">
    <property type="entry name" value="SEPTUM SITE-DETERMINING PROTEIN MIND HOMOLOG, CHLOROPLASTIC-RELATED"/>
    <property type="match status" value="1"/>
</dbReference>
<comment type="caution">
    <text evidence="2">The sequence shown here is derived from an EMBL/GenBank/DDBJ whole genome shotgun (WGS) entry which is preliminary data.</text>
</comment>
<evidence type="ECO:0000313" key="3">
    <source>
        <dbReference type="Proteomes" id="UP001428817"/>
    </source>
</evidence>
<name>A0ABP9RCT2_9PSEU</name>
<keyword evidence="3" id="KW-1185">Reference proteome</keyword>
<evidence type="ECO:0000259" key="1">
    <source>
        <dbReference type="Pfam" id="PF01656"/>
    </source>
</evidence>